<organism evidence="8">
    <name type="scientific">Cacopsylla melanoneura</name>
    <dbReference type="NCBI Taxonomy" id="428564"/>
    <lineage>
        <taxon>Eukaryota</taxon>
        <taxon>Metazoa</taxon>
        <taxon>Ecdysozoa</taxon>
        <taxon>Arthropoda</taxon>
        <taxon>Hexapoda</taxon>
        <taxon>Insecta</taxon>
        <taxon>Pterygota</taxon>
        <taxon>Neoptera</taxon>
        <taxon>Paraneoptera</taxon>
        <taxon>Hemiptera</taxon>
        <taxon>Sternorrhyncha</taxon>
        <taxon>Psylloidea</taxon>
        <taxon>Psyllidae</taxon>
        <taxon>Psyllinae</taxon>
        <taxon>Cacopsylla</taxon>
    </lineage>
</organism>
<name>A0A8D8RSE8_9HEMI</name>
<dbReference type="AlphaFoldDB" id="A0A8D8RSE8"/>
<dbReference type="EMBL" id="HBUF01176510">
    <property type="protein sequence ID" value="CAG6654101.1"/>
    <property type="molecule type" value="Transcribed_RNA"/>
</dbReference>
<dbReference type="PROSITE" id="PS51460">
    <property type="entry name" value="GAR"/>
    <property type="match status" value="1"/>
</dbReference>
<dbReference type="InterPro" id="IPR003108">
    <property type="entry name" value="GAR_dom"/>
</dbReference>
<evidence type="ECO:0000256" key="3">
    <source>
        <dbReference type="ARBA" id="ARBA00023212"/>
    </source>
</evidence>
<dbReference type="SMART" id="SM00033">
    <property type="entry name" value="CH"/>
    <property type="match status" value="1"/>
</dbReference>
<dbReference type="SMART" id="SM00243">
    <property type="entry name" value="GAS2"/>
    <property type="match status" value="1"/>
</dbReference>
<protein>
    <submittedName>
        <fullName evidence="8">GAS2-like protein 1</fullName>
    </submittedName>
</protein>
<evidence type="ECO:0000256" key="1">
    <source>
        <dbReference type="ARBA" id="ARBA00004245"/>
    </source>
</evidence>
<dbReference type="GO" id="GO:0008017">
    <property type="term" value="F:microtubule binding"/>
    <property type="evidence" value="ECO:0007669"/>
    <property type="project" value="InterPro"/>
</dbReference>
<dbReference type="PANTHER" id="PTHR46756">
    <property type="entry name" value="TRANSGELIN"/>
    <property type="match status" value="1"/>
</dbReference>
<dbReference type="Pfam" id="PF02187">
    <property type="entry name" value="GAS2"/>
    <property type="match status" value="1"/>
</dbReference>
<dbReference type="Gene3D" id="1.10.418.10">
    <property type="entry name" value="Calponin-like domain"/>
    <property type="match status" value="1"/>
</dbReference>
<dbReference type="CDD" id="cd21204">
    <property type="entry name" value="CH_GAS2-like"/>
    <property type="match status" value="1"/>
</dbReference>
<feature type="domain" description="Calponin-homology (CH)" evidence="6">
    <location>
        <begin position="68"/>
        <end position="191"/>
    </location>
</feature>
<evidence type="ECO:0000256" key="4">
    <source>
        <dbReference type="ARBA" id="ARBA00038441"/>
    </source>
</evidence>
<dbReference type="GO" id="GO:0008093">
    <property type="term" value="F:cytoskeletal anchor activity"/>
    <property type="evidence" value="ECO:0007669"/>
    <property type="project" value="TreeGrafter"/>
</dbReference>
<dbReference type="PANTHER" id="PTHR46756:SF13">
    <property type="entry name" value="GROWTH ARREST-SPECIFIC PROTEIN 2"/>
    <property type="match status" value="1"/>
</dbReference>
<dbReference type="EMBL" id="HBUF01176511">
    <property type="protein sequence ID" value="CAG6654102.1"/>
    <property type="molecule type" value="Transcribed_RNA"/>
</dbReference>
<dbReference type="GO" id="GO:0005884">
    <property type="term" value="C:actin filament"/>
    <property type="evidence" value="ECO:0007669"/>
    <property type="project" value="TreeGrafter"/>
</dbReference>
<dbReference type="Pfam" id="PF00307">
    <property type="entry name" value="CH"/>
    <property type="match status" value="1"/>
</dbReference>
<feature type="region of interest" description="Disordered" evidence="5">
    <location>
        <begin position="366"/>
        <end position="435"/>
    </location>
</feature>
<reference evidence="8" key="1">
    <citation type="submission" date="2021-05" db="EMBL/GenBank/DDBJ databases">
        <authorList>
            <person name="Alioto T."/>
            <person name="Alioto T."/>
            <person name="Gomez Garrido J."/>
        </authorList>
    </citation>
    <scope>NUCLEOTIDE SEQUENCE</scope>
</reference>
<feature type="compositionally biased region" description="Polar residues" evidence="5">
    <location>
        <begin position="419"/>
        <end position="429"/>
    </location>
</feature>
<dbReference type="InterPro" id="IPR036534">
    <property type="entry name" value="GAR_dom_sf"/>
</dbReference>
<evidence type="ECO:0000256" key="5">
    <source>
        <dbReference type="SAM" id="MobiDB-lite"/>
    </source>
</evidence>
<comment type="similarity">
    <text evidence="4">Belongs to the GAS2 family.</text>
</comment>
<dbReference type="PROSITE" id="PS50021">
    <property type="entry name" value="CH"/>
    <property type="match status" value="1"/>
</dbReference>
<comment type="subcellular location">
    <subcellularLocation>
        <location evidence="1">Cytoplasm</location>
        <location evidence="1">Cytoskeleton</location>
    </subcellularLocation>
</comment>
<keyword evidence="2" id="KW-0963">Cytoplasm</keyword>
<dbReference type="InterPro" id="IPR001715">
    <property type="entry name" value="CH_dom"/>
</dbReference>
<dbReference type="GO" id="GO:0051015">
    <property type="term" value="F:actin filament binding"/>
    <property type="evidence" value="ECO:0007669"/>
    <property type="project" value="TreeGrafter"/>
</dbReference>
<dbReference type="EMBL" id="HBUF01176509">
    <property type="protein sequence ID" value="CAG6654100.1"/>
    <property type="molecule type" value="Transcribed_RNA"/>
</dbReference>
<accession>A0A8D8RSE8</accession>
<feature type="compositionally biased region" description="Pro residues" evidence="5">
    <location>
        <begin position="9"/>
        <end position="19"/>
    </location>
</feature>
<feature type="compositionally biased region" description="Low complexity" evidence="5">
    <location>
        <begin position="379"/>
        <end position="405"/>
    </location>
</feature>
<proteinExistence type="inferred from homology"/>
<evidence type="ECO:0000313" key="8">
    <source>
        <dbReference type="EMBL" id="CAG6654101.1"/>
    </source>
</evidence>
<dbReference type="GO" id="GO:0051764">
    <property type="term" value="P:actin crosslink formation"/>
    <property type="evidence" value="ECO:0007669"/>
    <property type="project" value="TreeGrafter"/>
</dbReference>
<dbReference type="SUPFAM" id="SSF47576">
    <property type="entry name" value="Calponin-homology domain, CH-domain"/>
    <property type="match status" value="1"/>
</dbReference>
<sequence length="435" mass="48302">MAQLGYRVPPTPTSPPDAWGPPGVFARRLHGTTPVQTGPDPLASPDNEEDYVSYYQGRIAATQIRQLLPLQEDLADWLNKILNIDCLTATNLLDMLDNGVILIHLARLIQQKAQECVLSGVAKGPVPGLPVRCFEKAARRSFYSRDNMENFITFCRKLGVHQHLLFESDDLVLQANPRHVILCLLEVSRIASRYNVEPPGLVQLEREIAAEEEGEGDSGLSQSSWHSPSPDPEPLRHSTSVNIMNSDNAWESDVIHRAASEDGTHSETTSDEWSRGSPEDPEDEVEVDPRLNELDRKVKQATRVAQKLCHCPSDRCQKLKIKKIGEGKYCVAGRNVFIRLLKGRHMMVRVGGGWDTLEHFLARHDPCQSQHRHPPSSPRTPSSSSVSRTSSPLSRNSSPSPSPVSHIPRATSKRFLATYQHSSPLSEPTQAEGVV</sequence>
<dbReference type="Gene3D" id="3.30.920.20">
    <property type="entry name" value="Gas2-like domain"/>
    <property type="match status" value="1"/>
</dbReference>
<feature type="region of interest" description="Disordered" evidence="5">
    <location>
        <begin position="260"/>
        <end position="287"/>
    </location>
</feature>
<keyword evidence="3" id="KW-0206">Cytoskeleton</keyword>
<feature type="region of interest" description="Disordered" evidence="5">
    <location>
        <begin position="1"/>
        <end position="22"/>
    </location>
</feature>
<dbReference type="InterPro" id="IPR036872">
    <property type="entry name" value="CH_dom_sf"/>
</dbReference>
<feature type="region of interest" description="Disordered" evidence="5">
    <location>
        <begin position="210"/>
        <end position="240"/>
    </location>
</feature>
<evidence type="ECO:0000259" key="6">
    <source>
        <dbReference type="PROSITE" id="PS50021"/>
    </source>
</evidence>
<evidence type="ECO:0000259" key="7">
    <source>
        <dbReference type="PROSITE" id="PS51460"/>
    </source>
</evidence>
<dbReference type="SUPFAM" id="SSF143575">
    <property type="entry name" value="GAS2 domain-like"/>
    <property type="match status" value="1"/>
</dbReference>
<feature type="domain" description="GAR" evidence="7">
    <location>
        <begin position="292"/>
        <end position="368"/>
    </location>
</feature>
<evidence type="ECO:0000256" key="2">
    <source>
        <dbReference type="ARBA" id="ARBA00022490"/>
    </source>
</evidence>